<dbReference type="Pfam" id="PF13563">
    <property type="entry name" value="2_5_RNA_ligase2"/>
    <property type="match status" value="1"/>
</dbReference>
<dbReference type="SUPFAM" id="SSF55144">
    <property type="entry name" value="LigT-like"/>
    <property type="match status" value="1"/>
</dbReference>
<protein>
    <recommendedName>
        <fullName evidence="2">RNA 2',3'-cyclic phosphodiesterase</fullName>
        <shortName evidence="2">RNA 2',3'-CPDase</shortName>
        <ecNumber evidence="2">3.1.4.58</ecNumber>
    </recommendedName>
</protein>
<dbReference type="PANTHER" id="PTHR35561:SF1">
    <property type="entry name" value="RNA 2',3'-CYCLIC PHOSPHODIESTERASE"/>
    <property type="match status" value="1"/>
</dbReference>
<dbReference type="Proteomes" id="UP000518892">
    <property type="component" value="Unassembled WGS sequence"/>
</dbReference>
<comment type="function">
    <text evidence="2">Hydrolyzes RNA 2',3'-cyclic phosphodiester to an RNA 2'-phosphomonoester.</text>
</comment>
<keyword evidence="3" id="KW-0436">Ligase</keyword>
<dbReference type="GO" id="GO:0016874">
    <property type="term" value="F:ligase activity"/>
    <property type="evidence" value="ECO:0007669"/>
    <property type="project" value="UniProtKB-KW"/>
</dbReference>
<keyword evidence="1 2" id="KW-0378">Hydrolase</keyword>
<evidence type="ECO:0000313" key="4">
    <source>
        <dbReference type="Proteomes" id="UP000518892"/>
    </source>
</evidence>
<reference evidence="3 4" key="1">
    <citation type="submission" date="2020-08" db="EMBL/GenBank/DDBJ databases">
        <title>Genomic Encyclopedia of Type Strains, Phase III (KMG-III): the genomes of soil and plant-associated and newly described type strains.</title>
        <authorList>
            <person name="Whitman W."/>
        </authorList>
    </citation>
    <scope>NUCLEOTIDE SEQUENCE [LARGE SCALE GENOMIC DNA]</scope>
    <source>
        <strain evidence="3 4">CECT 7744</strain>
    </source>
</reference>
<dbReference type="NCBIfam" id="TIGR02258">
    <property type="entry name" value="2_5_ligase"/>
    <property type="match status" value="1"/>
</dbReference>
<dbReference type="GO" id="GO:0008664">
    <property type="term" value="F:RNA 2',3'-cyclic 3'-phosphodiesterase activity"/>
    <property type="evidence" value="ECO:0007669"/>
    <property type="project" value="UniProtKB-EC"/>
</dbReference>
<feature type="active site" description="Proton acceptor" evidence="2">
    <location>
        <position position="131"/>
    </location>
</feature>
<feature type="active site" description="Proton donor" evidence="2">
    <location>
        <position position="49"/>
    </location>
</feature>
<comment type="similarity">
    <text evidence="2">Belongs to the 2H phosphoesterase superfamily. ThpR family.</text>
</comment>
<dbReference type="GO" id="GO:0004113">
    <property type="term" value="F:2',3'-cyclic-nucleotide 3'-phosphodiesterase activity"/>
    <property type="evidence" value="ECO:0007669"/>
    <property type="project" value="InterPro"/>
</dbReference>
<proteinExistence type="inferred from homology"/>
<comment type="catalytic activity">
    <reaction evidence="2">
        <text>a 3'-end 2',3'-cyclophospho-ribonucleotide-RNA + H2O = a 3'-end 2'-phospho-ribonucleotide-RNA + H(+)</text>
        <dbReference type="Rhea" id="RHEA:11828"/>
        <dbReference type="Rhea" id="RHEA-COMP:10464"/>
        <dbReference type="Rhea" id="RHEA-COMP:17353"/>
        <dbReference type="ChEBI" id="CHEBI:15377"/>
        <dbReference type="ChEBI" id="CHEBI:15378"/>
        <dbReference type="ChEBI" id="CHEBI:83064"/>
        <dbReference type="ChEBI" id="CHEBI:173113"/>
        <dbReference type="EC" id="3.1.4.58"/>
    </reaction>
</comment>
<dbReference type="InterPro" id="IPR004175">
    <property type="entry name" value="RNA_CPDase"/>
</dbReference>
<keyword evidence="4" id="KW-1185">Reference proteome</keyword>
<organism evidence="3 4">
    <name type="scientific">Halomonas stenophila</name>
    <dbReference type="NCBI Taxonomy" id="795312"/>
    <lineage>
        <taxon>Bacteria</taxon>
        <taxon>Pseudomonadati</taxon>
        <taxon>Pseudomonadota</taxon>
        <taxon>Gammaproteobacteria</taxon>
        <taxon>Oceanospirillales</taxon>
        <taxon>Halomonadaceae</taxon>
        <taxon>Halomonas</taxon>
    </lineage>
</organism>
<dbReference type="HAMAP" id="MF_01940">
    <property type="entry name" value="RNA_CPDase"/>
    <property type="match status" value="1"/>
</dbReference>
<dbReference type="RefSeq" id="WP_246403831.1">
    <property type="nucleotide sequence ID" value="NZ_JACHXR010000003.1"/>
</dbReference>
<feature type="short sequence motif" description="HXTX 1" evidence="2">
    <location>
        <begin position="49"/>
        <end position="52"/>
    </location>
</feature>
<dbReference type="EC" id="3.1.4.58" evidence="2"/>
<sequence length="185" mass="20758">MLSDGQGIDSMRLFLALVPPPALRRRLGELAERAQARCGGRRMPDDSLHLTLAFLGEQPEPRATAIGDWLARFSILPGSWRLDAWGRFHRPGIVWVGGAEGEAALRDLQRQLWDGLEAMGITGRPDRFAPHITLLRQARRPLGPDLPRIAMTWDYTRVELIQSVVTQQGSHYRPLARTAPPEEMP</sequence>
<evidence type="ECO:0000256" key="1">
    <source>
        <dbReference type="ARBA" id="ARBA00022801"/>
    </source>
</evidence>
<accession>A0A7W5HL19</accession>
<name>A0A7W5HL19_9GAMM</name>
<dbReference type="InterPro" id="IPR009097">
    <property type="entry name" value="Cyclic_Pdiesterase"/>
</dbReference>
<evidence type="ECO:0000256" key="2">
    <source>
        <dbReference type="HAMAP-Rule" id="MF_01940"/>
    </source>
</evidence>
<feature type="short sequence motif" description="HXTX 2" evidence="2">
    <location>
        <begin position="131"/>
        <end position="134"/>
    </location>
</feature>
<dbReference type="PANTHER" id="PTHR35561">
    <property type="entry name" value="RNA 2',3'-CYCLIC PHOSPHODIESTERASE"/>
    <property type="match status" value="1"/>
</dbReference>
<dbReference type="AlphaFoldDB" id="A0A7W5HL19"/>
<gene>
    <name evidence="3" type="ORF">FHR97_001528</name>
</gene>
<evidence type="ECO:0000313" key="3">
    <source>
        <dbReference type="EMBL" id="MBB3230679.1"/>
    </source>
</evidence>
<dbReference type="EMBL" id="JACHXR010000003">
    <property type="protein sequence ID" value="MBB3230679.1"/>
    <property type="molecule type" value="Genomic_DNA"/>
</dbReference>
<dbReference type="Gene3D" id="3.90.1140.10">
    <property type="entry name" value="Cyclic phosphodiesterase"/>
    <property type="match status" value="1"/>
</dbReference>
<comment type="caution">
    <text evidence="3">The sequence shown here is derived from an EMBL/GenBank/DDBJ whole genome shotgun (WGS) entry which is preliminary data.</text>
</comment>